<name>A0A918G2X1_STRGD</name>
<organism evidence="3 4">
    <name type="scientific">Streptomyces griseoviridis</name>
    <dbReference type="NCBI Taxonomy" id="45398"/>
    <lineage>
        <taxon>Bacteria</taxon>
        <taxon>Bacillati</taxon>
        <taxon>Actinomycetota</taxon>
        <taxon>Actinomycetes</taxon>
        <taxon>Kitasatosporales</taxon>
        <taxon>Streptomycetaceae</taxon>
        <taxon>Streptomyces</taxon>
    </lineage>
</organism>
<dbReference type="AlphaFoldDB" id="A0A918G2X1"/>
<dbReference type="CDD" id="cd00761">
    <property type="entry name" value="Glyco_tranf_GTA_type"/>
    <property type="match status" value="1"/>
</dbReference>
<dbReference type="InterPro" id="IPR001173">
    <property type="entry name" value="Glyco_trans_2-like"/>
</dbReference>
<proteinExistence type="predicted"/>
<evidence type="ECO:0008006" key="5">
    <source>
        <dbReference type="Google" id="ProtNLM"/>
    </source>
</evidence>
<dbReference type="GO" id="GO:0016758">
    <property type="term" value="F:hexosyltransferase activity"/>
    <property type="evidence" value="ECO:0007669"/>
    <property type="project" value="UniProtKB-ARBA"/>
</dbReference>
<sequence>MTEVSIVVPVYNAGPYIERCAPSLLGQTLGRDAYEIVYVDDGSTDDSPARLDALAARHPGHVRVVHQENSGWPGKPRNVGVRLARGAYVQFVDQDDELAPDALERLHRLAVRNGSDIVLGRVTGTMAGPSNVFKRTVERCTAADAPLFESLTPHKMFRRAFLLEHGIEFPEGRVRLEDQVFMARAYVRARTVSILGGRPCYLWNRREDGGNTSSRPTPPETYYGHLRTVVEEIRAGTEPGPLQDHLLRRSYRVELLRPVTEPRVLQRTGPALERYFTTVRDLARTAYPPGVRDGFPALTRLRATLLEEGRLDSLVELARRTRHIRPHVTLDAVRRDRSGRLLLTTTTTLLRPDGEPLTLHERYGRLLLDPDLLTGIEGAEHWDVPHPLAYATGELLVHDRAHDRWWFPDADLTAGLRPLGPGRHQVVVSGTTAIDPATLADGDPVPPGTHLVWASAQLLGIGRRARLPAGSRPRPPAVRTGTPPRLVLATRTAPHDQLALTAGAPHRTSLPDHLLLRTTASPRARRTARTVLDRLPPPVRARALPLARRITRTSASPGTQRTP</sequence>
<dbReference type="PANTHER" id="PTHR22916:SF3">
    <property type="entry name" value="UDP-GLCNAC:BETAGAL BETA-1,3-N-ACETYLGLUCOSAMINYLTRANSFERASE-LIKE PROTEIN 1"/>
    <property type="match status" value="1"/>
</dbReference>
<protein>
    <recommendedName>
        <fullName evidence="5">Glycosyl transferase</fullName>
    </recommendedName>
</protein>
<evidence type="ECO:0000313" key="3">
    <source>
        <dbReference type="EMBL" id="GGS16682.1"/>
    </source>
</evidence>
<gene>
    <name evidence="3" type="ORF">GCM10010238_00640</name>
</gene>
<keyword evidence="4" id="KW-1185">Reference proteome</keyword>
<dbReference type="SUPFAM" id="SSF53448">
    <property type="entry name" value="Nucleotide-diphospho-sugar transferases"/>
    <property type="match status" value="1"/>
</dbReference>
<comment type="caution">
    <text evidence="3">The sequence shown here is derived from an EMBL/GenBank/DDBJ whole genome shotgun (WGS) entry which is preliminary data.</text>
</comment>
<accession>A0A918G2X1</accession>
<feature type="domain" description="TarS/TarP linker" evidence="2">
    <location>
        <begin position="219"/>
        <end position="318"/>
    </location>
</feature>
<dbReference type="EMBL" id="BMSL01000001">
    <property type="protein sequence ID" value="GGS16682.1"/>
    <property type="molecule type" value="Genomic_DNA"/>
</dbReference>
<evidence type="ECO:0000259" key="2">
    <source>
        <dbReference type="Pfam" id="PF22181"/>
    </source>
</evidence>
<dbReference type="Proteomes" id="UP000653493">
    <property type="component" value="Unassembled WGS sequence"/>
</dbReference>
<dbReference type="Pfam" id="PF22181">
    <property type="entry name" value="TarS_linker"/>
    <property type="match status" value="1"/>
</dbReference>
<reference evidence="3" key="2">
    <citation type="submission" date="2020-09" db="EMBL/GenBank/DDBJ databases">
        <authorList>
            <person name="Sun Q."/>
            <person name="Ohkuma M."/>
        </authorList>
    </citation>
    <scope>NUCLEOTIDE SEQUENCE</scope>
    <source>
        <strain evidence="3">JCM 4234</strain>
    </source>
</reference>
<evidence type="ECO:0000313" key="4">
    <source>
        <dbReference type="Proteomes" id="UP000653493"/>
    </source>
</evidence>
<dbReference type="PANTHER" id="PTHR22916">
    <property type="entry name" value="GLYCOSYLTRANSFERASE"/>
    <property type="match status" value="1"/>
</dbReference>
<dbReference type="InterPro" id="IPR029044">
    <property type="entry name" value="Nucleotide-diphossugar_trans"/>
</dbReference>
<dbReference type="InterPro" id="IPR054028">
    <property type="entry name" value="TarS/TarP_linker"/>
</dbReference>
<evidence type="ECO:0000259" key="1">
    <source>
        <dbReference type="Pfam" id="PF00535"/>
    </source>
</evidence>
<feature type="domain" description="Glycosyltransferase 2-like" evidence="1">
    <location>
        <begin position="5"/>
        <end position="136"/>
    </location>
</feature>
<reference evidence="3" key="1">
    <citation type="journal article" date="2014" name="Int. J. Syst. Evol. Microbiol.">
        <title>Complete genome sequence of Corynebacterium casei LMG S-19264T (=DSM 44701T), isolated from a smear-ripened cheese.</title>
        <authorList>
            <consortium name="US DOE Joint Genome Institute (JGI-PGF)"/>
            <person name="Walter F."/>
            <person name="Albersmeier A."/>
            <person name="Kalinowski J."/>
            <person name="Ruckert C."/>
        </authorList>
    </citation>
    <scope>NUCLEOTIDE SEQUENCE</scope>
    <source>
        <strain evidence="3">JCM 4234</strain>
    </source>
</reference>
<dbReference type="Gene3D" id="3.90.550.10">
    <property type="entry name" value="Spore Coat Polysaccharide Biosynthesis Protein SpsA, Chain A"/>
    <property type="match status" value="1"/>
</dbReference>
<dbReference type="Pfam" id="PF00535">
    <property type="entry name" value="Glycos_transf_2"/>
    <property type="match status" value="1"/>
</dbReference>